<reference evidence="4 5" key="1">
    <citation type="journal article" date="2016" name="Nat. Commun.">
        <title>Thousands of microbial genomes shed light on interconnected biogeochemical processes in an aquifer system.</title>
        <authorList>
            <person name="Anantharaman K."/>
            <person name="Brown C.T."/>
            <person name="Hug L.A."/>
            <person name="Sharon I."/>
            <person name="Castelle C.J."/>
            <person name="Probst A.J."/>
            <person name="Thomas B.C."/>
            <person name="Singh A."/>
            <person name="Wilkins M.J."/>
            <person name="Karaoz U."/>
            <person name="Brodie E.L."/>
            <person name="Williams K.H."/>
            <person name="Hubbard S.S."/>
            <person name="Banfield J.F."/>
        </authorList>
    </citation>
    <scope>NUCLEOTIDE SEQUENCE [LARGE SCALE GENOMIC DNA]</scope>
</reference>
<dbReference type="InterPro" id="IPR002935">
    <property type="entry name" value="SAM_O-MeTrfase"/>
</dbReference>
<proteinExistence type="predicted"/>
<sequence>MPTTEAVLAEIEAAAKSEHLPIVGRDQLRLILQLIEERRPCRVVEVGVMVGYLTVAAASRLGAGCRLTGVEISRELAQRAEENLVRAGLSDRVGIVRSDARLALDEIEGPIDFLILDAERNQLLNYLKKVEIRLAPGAVVCALGVGNPVGPIAAYLRHVRESGRYETQNHQFGQEAVEISTYKG</sequence>
<dbReference type="EMBL" id="MGEA01000077">
    <property type="protein sequence ID" value="OGL72903.1"/>
    <property type="molecule type" value="Genomic_DNA"/>
</dbReference>
<dbReference type="PANTHER" id="PTHR43836:SF9">
    <property type="entry name" value="O-METHYLTRANSFERASE"/>
    <property type="match status" value="1"/>
</dbReference>
<dbReference type="AlphaFoldDB" id="A0A1F7U3R2"/>
<dbReference type="GO" id="GO:0008171">
    <property type="term" value="F:O-methyltransferase activity"/>
    <property type="evidence" value="ECO:0007669"/>
    <property type="project" value="InterPro"/>
</dbReference>
<evidence type="ECO:0000256" key="1">
    <source>
        <dbReference type="ARBA" id="ARBA00022603"/>
    </source>
</evidence>
<dbReference type="SUPFAM" id="SSF53335">
    <property type="entry name" value="S-adenosyl-L-methionine-dependent methyltransferases"/>
    <property type="match status" value="1"/>
</dbReference>
<dbReference type="GO" id="GO:0032259">
    <property type="term" value="P:methylation"/>
    <property type="evidence" value="ECO:0007669"/>
    <property type="project" value="UniProtKB-KW"/>
</dbReference>
<name>A0A1F7U3R2_9BACT</name>
<organism evidence="4 5">
    <name type="scientific">Candidatus Uhrbacteria bacterium RIFCSPHIGHO2_02_FULL_60_10</name>
    <dbReference type="NCBI Taxonomy" id="1802392"/>
    <lineage>
        <taxon>Bacteria</taxon>
        <taxon>Candidatus Uhriibacteriota</taxon>
    </lineage>
</organism>
<evidence type="ECO:0000256" key="3">
    <source>
        <dbReference type="ARBA" id="ARBA00022691"/>
    </source>
</evidence>
<dbReference type="InterPro" id="IPR029063">
    <property type="entry name" value="SAM-dependent_MTases_sf"/>
</dbReference>
<evidence type="ECO:0000313" key="4">
    <source>
        <dbReference type="EMBL" id="OGL72903.1"/>
    </source>
</evidence>
<evidence type="ECO:0000313" key="5">
    <source>
        <dbReference type="Proteomes" id="UP000177088"/>
    </source>
</evidence>
<accession>A0A1F7U3R2</accession>
<dbReference type="CDD" id="cd02440">
    <property type="entry name" value="AdoMet_MTases"/>
    <property type="match status" value="1"/>
</dbReference>
<gene>
    <name evidence="4" type="ORF">A3C96_02515</name>
</gene>
<protein>
    <recommendedName>
        <fullName evidence="6">Methyltransferase domain-containing protein</fullName>
    </recommendedName>
</protein>
<comment type="caution">
    <text evidence="4">The sequence shown here is derived from an EMBL/GenBank/DDBJ whole genome shotgun (WGS) entry which is preliminary data.</text>
</comment>
<dbReference type="PROSITE" id="PS51682">
    <property type="entry name" value="SAM_OMT_I"/>
    <property type="match status" value="1"/>
</dbReference>
<dbReference type="Gene3D" id="3.40.50.150">
    <property type="entry name" value="Vaccinia Virus protein VP39"/>
    <property type="match status" value="1"/>
</dbReference>
<keyword evidence="3" id="KW-0949">S-adenosyl-L-methionine</keyword>
<dbReference type="PANTHER" id="PTHR43836">
    <property type="entry name" value="CATECHOL O-METHYLTRANSFERASE 1-RELATED"/>
    <property type="match status" value="1"/>
</dbReference>
<evidence type="ECO:0000256" key="2">
    <source>
        <dbReference type="ARBA" id="ARBA00022679"/>
    </source>
</evidence>
<keyword evidence="2" id="KW-0808">Transferase</keyword>
<keyword evidence="1" id="KW-0489">Methyltransferase</keyword>
<evidence type="ECO:0008006" key="6">
    <source>
        <dbReference type="Google" id="ProtNLM"/>
    </source>
</evidence>
<dbReference type="Proteomes" id="UP000177088">
    <property type="component" value="Unassembled WGS sequence"/>
</dbReference>
<dbReference type="Pfam" id="PF01596">
    <property type="entry name" value="Methyltransf_3"/>
    <property type="match status" value="1"/>
</dbReference>